<dbReference type="Pfam" id="PF00188">
    <property type="entry name" value="CAP"/>
    <property type="match status" value="1"/>
</dbReference>
<evidence type="ECO:0000313" key="3">
    <source>
        <dbReference type="EMBL" id="HGW29556.1"/>
    </source>
</evidence>
<dbReference type="EMBL" id="DSRT01000071">
    <property type="protein sequence ID" value="HGW29556.1"/>
    <property type="molecule type" value="Genomic_DNA"/>
</dbReference>
<dbReference type="AlphaFoldDB" id="A0A7C4XI66"/>
<keyword evidence="1" id="KW-0472">Membrane</keyword>
<evidence type="ECO:0000256" key="1">
    <source>
        <dbReference type="SAM" id="Phobius"/>
    </source>
</evidence>
<feature type="transmembrane region" description="Helical" evidence="1">
    <location>
        <begin position="31"/>
        <end position="50"/>
    </location>
</feature>
<reference evidence="3" key="1">
    <citation type="journal article" date="2020" name="mSystems">
        <title>Genome- and Community-Level Interaction Insights into Carbon Utilization and Element Cycling Functions of Hydrothermarchaeota in Hydrothermal Sediment.</title>
        <authorList>
            <person name="Zhou Z."/>
            <person name="Liu Y."/>
            <person name="Xu W."/>
            <person name="Pan J."/>
            <person name="Luo Z.H."/>
            <person name="Li M."/>
        </authorList>
    </citation>
    <scope>NUCLEOTIDE SEQUENCE [LARGE SCALE GENOMIC DNA]</scope>
    <source>
        <strain evidence="3">SpSt-417</strain>
    </source>
</reference>
<feature type="transmembrane region" description="Helical" evidence="1">
    <location>
        <begin position="256"/>
        <end position="280"/>
    </location>
</feature>
<feature type="transmembrane region" description="Helical" evidence="1">
    <location>
        <begin position="226"/>
        <end position="244"/>
    </location>
</feature>
<comment type="caution">
    <text evidence="3">The sequence shown here is derived from an EMBL/GenBank/DDBJ whole genome shotgun (WGS) entry which is preliminary data.</text>
</comment>
<organism evidence="3">
    <name type="scientific">candidate division WWE3 bacterium</name>
    <dbReference type="NCBI Taxonomy" id="2053526"/>
    <lineage>
        <taxon>Bacteria</taxon>
        <taxon>Katanobacteria</taxon>
    </lineage>
</organism>
<dbReference type="InterPro" id="IPR014044">
    <property type="entry name" value="CAP_dom"/>
</dbReference>
<protein>
    <submittedName>
        <fullName evidence="3">CAP domain-containing protein</fullName>
    </submittedName>
</protein>
<proteinExistence type="predicted"/>
<dbReference type="PANTHER" id="PTHR31157:SF1">
    <property type="entry name" value="SCP DOMAIN-CONTAINING PROTEIN"/>
    <property type="match status" value="1"/>
</dbReference>
<dbReference type="Gene3D" id="3.40.33.10">
    <property type="entry name" value="CAP"/>
    <property type="match status" value="1"/>
</dbReference>
<name>A0A7C4XI66_UNCKA</name>
<keyword evidence="1" id="KW-0812">Transmembrane</keyword>
<accession>A0A7C4XI66</accession>
<gene>
    <name evidence="3" type="ORF">ENR63_01370</name>
</gene>
<evidence type="ECO:0000259" key="2">
    <source>
        <dbReference type="Pfam" id="PF00188"/>
    </source>
</evidence>
<dbReference type="InterPro" id="IPR035940">
    <property type="entry name" value="CAP_sf"/>
</dbReference>
<keyword evidence="1" id="KW-1133">Transmembrane helix</keyword>
<dbReference type="CDD" id="cd05379">
    <property type="entry name" value="CAP_bacterial"/>
    <property type="match status" value="1"/>
</dbReference>
<sequence length="281" mass="30777">MGKNFKRLLKHMFVPHKGNAYRPHALRHKALSIYSVGLILSQLMLGATMYSGPDVLQKDLESMKKNIVVLSNAERANNHLSVLSENEALDLAAQKKLNDMFTNNYWDHTGPKGETAWDFISGSGYQYLLAGENLARGFSNSNDAVKAWMNSPTHRANILNNRYKEIGIAAGTGKINGNVTTVIVQLFGEPKTSIASESAGPQVLGESKLIPEVSLKNASVPSKTPYLLLWMVIFGLVIVDGFMIRRLGLHASRSHVFNLRVSLFLSFLALAVLSIGVVGIA</sequence>
<dbReference type="PANTHER" id="PTHR31157">
    <property type="entry name" value="SCP DOMAIN-CONTAINING PROTEIN"/>
    <property type="match status" value="1"/>
</dbReference>
<dbReference type="SUPFAM" id="SSF55797">
    <property type="entry name" value="PR-1-like"/>
    <property type="match status" value="1"/>
</dbReference>
<feature type="domain" description="SCP" evidence="2">
    <location>
        <begin position="72"/>
        <end position="184"/>
    </location>
</feature>